<evidence type="ECO:0000313" key="3">
    <source>
        <dbReference type="RefSeq" id="XP_065662510.1"/>
    </source>
</evidence>
<gene>
    <name evidence="3" type="primary">LOC136085132</name>
</gene>
<protein>
    <submittedName>
        <fullName evidence="3">Uncharacterized protein LOC136085132 isoform X2</fullName>
    </submittedName>
</protein>
<evidence type="ECO:0000256" key="1">
    <source>
        <dbReference type="SAM" id="Phobius"/>
    </source>
</evidence>
<organism evidence="2 3">
    <name type="scientific">Hydra vulgaris</name>
    <name type="common">Hydra</name>
    <name type="synonym">Hydra attenuata</name>
    <dbReference type="NCBI Taxonomy" id="6087"/>
    <lineage>
        <taxon>Eukaryota</taxon>
        <taxon>Metazoa</taxon>
        <taxon>Cnidaria</taxon>
        <taxon>Hydrozoa</taxon>
        <taxon>Hydroidolina</taxon>
        <taxon>Anthoathecata</taxon>
        <taxon>Aplanulata</taxon>
        <taxon>Hydridae</taxon>
        <taxon>Hydra</taxon>
    </lineage>
</organism>
<dbReference type="RefSeq" id="XP_065662510.1">
    <property type="nucleotide sequence ID" value="XM_065806438.1"/>
</dbReference>
<dbReference type="Proteomes" id="UP001652625">
    <property type="component" value="Chromosome 09"/>
</dbReference>
<keyword evidence="2" id="KW-1185">Reference proteome</keyword>
<keyword evidence="1" id="KW-0812">Transmembrane</keyword>
<accession>A0ABM4CL57</accession>
<reference evidence="3" key="1">
    <citation type="submission" date="2025-08" db="UniProtKB">
        <authorList>
            <consortium name="RefSeq"/>
        </authorList>
    </citation>
    <scope>IDENTIFICATION</scope>
</reference>
<feature type="transmembrane region" description="Helical" evidence="1">
    <location>
        <begin position="6"/>
        <end position="23"/>
    </location>
</feature>
<name>A0ABM4CL57_HYDVU</name>
<evidence type="ECO:0000313" key="2">
    <source>
        <dbReference type="Proteomes" id="UP001652625"/>
    </source>
</evidence>
<keyword evidence="1" id="KW-0472">Membrane</keyword>
<dbReference type="GeneID" id="136085132"/>
<sequence>MKNHQIFMVLSTTLLTIYSMYLYQYNYLHYKTRKFQKNNTNAMVKPCVCQTIDCVMQGEWIPRFNISISEVMEVERIHKIYSPKKDFPYEENLRSDEHCDPFYEVNSFAFQCKKNSLKPCCNEQLQKCGGDEMYCNCDGCTNYNISLKHASLHNWIERFCPNENFNTKSTCDFLSNYFSSIFFVGDSLMRQFFGGLLMHLTDDKIHGTLISTLDQSIFSECKGELQFLEKEICRKSFAKNWDDIKKNPKYCRYSKQKIKVNLKS</sequence>
<keyword evidence="1" id="KW-1133">Transmembrane helix</keyword>
<proteinExistence type="predicted"/>